<dbReference type="GO" id="GO:0016755">
    <property type="term" value="F:aminoacyltransferase activity"/>
    <property type="evidence" value="ECO:0007669"/>
    <property type="project" value="InterPro"/>
</dbReference>
<sequence>FYELSDEDMDYILDTFPIVKRRDMKKYGEYRTKRLILEKYEELKPMFK</sequence>
<accession>X1LFH9</accession>
<protein>
    <submittedName>
        <fullName evidence="1">Uncharacterized protein</fullName>
    </submittedName>
</protein>
<dbReference type="PROSITE" id="PS51191">
    <property type="entry name" value="FEMABX"/>
    <property type="match status" value="1"/>
</dbReference>
<comment type="caution">
    <text evidence="1">The sequence shown here is derived from an EMBL/GenBank/DDBJ whole genome shotgun (WGS) entry which is preliminary data.</text>
</comment>
<gene>
    <name evidence="1" type="ORF">S03H2_71312</name>
</gene>
<organism evidence="1">
    <name type="scientific">marine sediment metagenome</name>
    <dbReference type="NCBI Taxonomy" id="412755"/>
    <lineage>
        <taxon>unclassified sequences</taxon>
        <taxon>metagenomes</taxon>
        <taxon>ecological metagenomes</taxon>
    </lineage>
</organism>
<proteinExistence type="predicted"/>
<name>X1LFH9_9ZZZZ</name>
<dbReference type="EMBL" id="BARU01047678">
    <property type="protein sequence ID" value="GAI01150.1"/>
    <property type="molecule type" value="Genomic_DNA"/>
</dbReference>
<feature type="non-terminal residue" evidence="1">
    <location>
        <position position="1"/>
    </location>
</feature>
<evidence type="ECO:0000313" key="1">
    <source>
        <dbReference type="EMBL" id="GAI01150.1"/>
    </source>
</evidence>
<reference evidence="1" key="1">
    <citation type="journal article" date="2014" name="Front. Microbiol.">
        <title>High frequency of phylogenetically diverse reductive dehalogenase-homologous genes in deep subseafloor sedimentary metagenomes.</title>
        <authorList>
            <person name="Kawai M."/>
            <person name="Futagami T."/>
            <person name="Toyoda A."/>
            <person name="Takaki Y."/>
            <person name="Nishi S."/>
            <person name="Hori S."/>
            <person name="Arai W."/>
            <person name="Tsubouchi T."/>
            <person name="Morono Y."/>
            <person name="Uchiyama I."/>
            <person name="Ito T."/>
            <person name="Fujiyama A."/>
            <person name="Inagaki F."/>
            <person name="Takami H."/>
        </authorList>
    </citation>
    <scope>NUCLEOTIDE SEQUENCE</scope>
    <source>
        <strain evidence="1">Expedition CK06-06</strain>
    </source>
</reference>
<dbReference type="AlphaFoldDB" id="X1LFH9"/>
<dbReference type="GO" id="GO:0044038">
    <property type="term" value="P:cell wall macromolecule biosynthetic process"/>
    <property type="evidence" value="ECO:0007669"/>
    <property type="project" value="InterPro"/>
</dbReference>
<dbReference type="InterPro" id="IPR003447">
    <property type="entry name" value="FEMABX"/>
</dbReference>